<organism evidence="3 4">
    <name type="scientific">Flavobacterium kingsejongi</name>
    <dbReference type="NCBI Taxonomy" id="1678728"/>
    <lineage>
        <taxon>Bacteria</taxon>
        <taxon>Pseudomonadati</taxon>
        <taxon>Bacteroidota</taxon>
        <taxon>Flavobacteriia</taxon>
        <taxon>Flavobacteriales</taxon>
        <taxon>Flavobacteriaceae</taxon>
        <taxon>Flavobacterium</taxon>
    </lineage>
</organism>
<evidence type="ECO:0000256" key="1">
    <source>
        <dbReference type="SAM" id="Coils"/>
    </source>
</evidence>
<dbReference type="InterPro" id="IPR001173">
    <property type="entry name" value="Glyco_trans_2-like"/>
</dbReference>
<dbReference type="AlphaFoldDB" id="A0A2S1LNR3"/>
<dbReference type="InterPro" id="IPR029044">
    <property type="entry name" value="Nucleotide-diphossugar_trans"/>
</dbReference>
<dbReference type="Gene3D" id="3.90.550.10">
    <property type="entry name" value="Spore Coat Polysaccharide Biosynthesis Protein SpsA, Chain A"/>
    <property type="match status" value="1"/>
</dbReference>
<protein>
    <submittedName>
        <fullName evidence="3">Family 2 glycosyl transferase</fullName>
    </submittedName>
</protein>
<dbReference type="KEGG" id="fki:FK004_09160"/>
<keyword evidence="4" id="KW-1185">Reference proteome</keyword>
<feature type="domain" description="Glycosyltransferase 2-like" evidence="2">
    <location>
        <begin position="205"/>
        <end position="361"/>
    </location>
</feature>
<dbReference type="EMBL" id="CP020919">
    <property type="protein sequence ID" value="AWG25395.1"/>
    <property type="molecule type" value="Genomic_DNA"/>
</dbReference>
<reference evidence="3 4" key="1">
    <citation type="submission" date="2017-04" db="EMBL/GenBank/DDBJ databases">
        <title>Complete genome sequence of Flavobacterium kingsejong AJ004.</title>
        <authorList>
            <person name="Lee P.C."/>
        </authorList>
    </citation>
    <scope>NUCLEOTIDE SEQUENCE [LARGE SCALE GENOMIC DNA]</scope>
    <source>
        <strain evidence="3 4">AJ004</strain>
    </source>
</reference>
<dbReference type="InterPro" id="IPR050834">
    <property type="entry name" value="Glycosyltransf_2"/>
</dbReference>
<dbReference type="PANTHER" id="PTHR43685:SF3">
    <property type="entry name" value="SLR2126 PROTEIN"/>
    <property type="match status" value="1"/>
</dbReference>
<dbReference type="CDD" id="cd00761">
    <property type="entry name" value="Glyco_tranf_GTA_type"/>
    <property type="match status" value="1"/>
</dbReference>
<evidence type="ECO:0000313" key="4">
    <source>
        <dbReference type="Proteomes" id="UP000244677"/>
    </source>
</evidence>
<gene>
    <name evidence="3" type="ORF">FK004_09160</name>
</gene>
<evidence type="ECO:0000313" key="3">
    <source>
        <dbReference type="EMBL" id="AWG25395.1"/>
    </source>
</evidence>
<dbReference type="RefSeq" id="WP_108736992.1">
    <property type="nucleotide sequence ID" value="NZ_CP020919.1"/>
</dbReference>
<dbReference type="Proteomes" id="UP000244677">
    <property type="component" value="Chromosome"/>
</dbReference>
<dbReference type="OrthoDB" id="1326385at2"/>
<name>A0A2S1LNR3_9FLAO</name>
<dbReference type="SUPFAM" id="SSF53448">
    <property type="entry name" value="Nucleotide-diphospho-sugar transferases"/>
    <property type="match status" value="1"/>
</dbReference>
<dbReference type="PANTHER" id="PTHR43685">
    <property type="entry name" value="GLYCOSYLTRANSFERASE"/>
    <property type="match status" value="1"/>
</dbReference>
<keyword evidence="3" id="KW-0808">Transferase</keyword>
<evidence type="ECO:0000259" key="2">
    <source>
        <dbReference type="Pfam" id="PF00535"/>
    </source>
</evidence>
<accession>A0A2S1LNR3</accession>
<feature type="coiled-coil region" evidence="1">
    <location>
        <begin position="314"/>
        <end position="341"/>
    </location>
</feature>
<dbReference type="Pfam" id="PF00535">
    <property type="entry name" value="Glycos_transf_2"/>
    <property type="match status" value="1"/>
</dbReference>
<keyword evidence="1" id="KW-0175">Coiled coil</keyword>
<proteinExistence type="predicted"/>
<dbReference type="GO" id="GO:0016740">
    <property type="term" value="F:transferase activity"/>
    <property type="evidence" value="ECO:0007669"/>
    <property type="project" value="UniProtKB-KW"/>
</dbReference>
<sequence length="513" mass="59956">MSFMLKEYRTTSGEIILYNGNPNFEHLETLIQGPGDIWHSSWEQGYKNAFPEIVYQSATFWYINDFNDLDEAVSWRINPYQFCIRKSVWNLLGGFDADFESLQAQALFLGYMAVRYKGAVPLYVKGLFQDQSKDAVVVSAKDRYVFYRKSFKTSHSLFMLYRKGWWKLSEWRAFNYTRNKARLLPKKTVVPPRELQGIVGKPKVSYIIPTMSRQDFTLQLLKDLKKQTYGVDEVIIVDATPEEAREKSYYNSEDYDFRLIVQWQETKGSCRARNEAIAHCNGDYIVFGDDDIRIPPDFIENHIRLLQTYNAGACNGLDIRADHQQQTLEDLQQKLIKFDEQRWISGASQSFSNANSCVKKEYVNLLKGNDINFDGGYGEDSDFGLSLSKLGVTVMHNPFSANLHLKPPVGGYRSWGEQAKIIGKKRKKQPWELDTPVKWIRPVPSPTIMYMILKQFTPQQVQEYKQKYFILYLFKGSKWKLPLRIIRLPYRLLQFRKSVFYARKLMQLGIRIK</sequence>